<dbReference type="AlphaFoldDB" id="A0A9P6G325"/>
<protein>
    <submittedName>
        <fullName evidence="2">Uncharacterized protein</fullName>
    </submittedName>
</protein>
<sequence>MGAGIGTGSALSAASQVPNLLSHISTPPVSEPYPPKTTQPSQVLETACCSPGNRSVSDHCQPAAQTTSCSDEDMLPLRIQGMSFSDIECCIIVSALEEGMASTCCQDLIPKDADPTELAKPNRSNPSVTAEARTKVSQASDGDALSKAMALQPLHSKREPPQSLASTHNLEKDSSQSGKQKDSARCCPCFADFNKESDSCNCSCHHIHKASTHDNTNDWGQPCSSGITSFSPALLDTNRQGPITGTDAPDSTTTVAMTTNTGNKKAPRPMSGSTSLGDGVDMRAADHCSVSMGNKSNMTCNSNENSVNMDICANSVDSCKRRSSSTCVSAHPNKGDSIISSAALPTDPTTEPIVLMTGPIAPTGLVSISSSVSVSQPTIQATCSPSRNNM</sequence>
<dbReference type="EMBL" id="JAABOA010000044">
    <property type="protein sequence ID" value="KAF9586333.1"/>
    <property type="molecule type" value="Genomic_DNA"/>
</dbReference>
<keyword evidence="3" id="KW-1185">Reference proteome</keyword>
<gene>
    <name evidence="2" type="ORF">BGW38_006815</name>
</gene>
<evidence type="ECO:0000256" key="1">
    <source>
        <dbReference type="SAM" id="MobiDB-lite"/>
    </source>
</evidence>
<comment type="caution">
    <text evidence="2">The sequence shown here is derived from an EMBL/GenBank/DDBJ whole genome shotgun (WGS) entry which is preliminary data.</text>
</comment>
<dbReference type="Proteomes" id="UP000780801">
    <property type="component" value="Unassembled WGS sequence"/>
</dbReference>
<organism evidence="2 3">
    <name type="scientific">Lunasporangiospora selenospora</name>
    <dbReference type="NCBI Taxonomy" id="979761"/>
    <lineage>
        <taxon>Eukaryota</taxon>
        <taxon>Fungi</taxon>
        <taxon>Fungi incertae sedis</taxon>
        <taxon>Mucoromycota</taxon>
        <taxon>Mortierellomycotina</taxon>
        <taxon>Mortierellomycetes</taxon>
        <taxon>Mortierellales</taxon>
        <taxon>Mortierellaceae</taxon>
        <taxon>Lunasporangiospora</taxon>
    </lineage>
</organism>
<name>A0A9P6G325_9FUNG</name>
<feature type="region of interest" description="Disordered" evidence="1">
    <location>
        <begin position="259"/>
        <end position="279"/>
    </location>
</feature>
<proteinExistence type="predicted"/>
<evidence type="ECO:0000313" key="3">
    <source>
        <dbReference type="Proteomes" id="UP000780801"/>
    </source>
</evidence>
<accession>A0A9P6G325</accession>
<feature type="region of interest" description="Disordered" evidence="1">
    <location>
        <begin position="115"/>
        <end position="184"/>
    </location>
</feature>
<evidence type="ECO:0000313" key="2">
    <source>
        <dbReference type="EMBL" id="KAF9586333.1"/>
    </source>
</evidence>
<reference evidence="2" key="1">
    <citation type="journal article" date="2020" name="Fungal Divers.">
        <title>Resolving the Mortierellaceae phylogeny through synthesis of multi-gene phylogenetics and phylogenomics.</title>
        <authorList>
            <person name="Vandepol N."/>
            <person name="Liber J."/>
            <person name="Desiro A."/>
            <person name="Na H."/>
            <person name="Kennedy M."/>
            <person name="Barry K."/>
            <person name="Grigoriev I.V."/>
            <person name="Miller A.N."/>
            <person name="O'Donnell K."/>
            <person name="Stajich J.E."/>
            <person name="Bonito G."/>
        </authorList>
    </citation>
    <scope>NUCLEOTIDE SEQUENCE</scope>
    <source>
        <strain evidence="2">KOD1015</strain>
    </source>
</reference>
<feature type="compositionally biased region" description="Basic and acidic residues" evidence="1">
    <location>
        <begin position="169"/>
        <end position="184"/>
    </location>
</feature>